<name>A0ABR2Y5S5_9PEZI</name>
<protein>
    <submittedName>
        <fullName evidence="2">Cutinase</fullName>
    </submittedName>
</protein>
<dbReference type="Pfam" id="PF01083">
    <property type="entry name" value="Cutinase"/>
    <property type="match status" value="1"/>
</dbReference>
<gene>
    <name evidence="2" type="ORF">SCAR479_01514</name>
</gene>
<accession>A0ABR2Y5S5</accession>
<organism evidence="2 3">
    <name type="scientific">Seiridium cardinale</name>
    <dbReference type="NCBI Taxonomy" id="138064"/>
    <lineage>
        <taxon>Eukaryota</taxon>
        <taxon>Fungi</taxon>
        <taxon>Dikarya</taxon>
        <taxon>Ascomycota</taxon>
        <taxon>Pezizomycotina</taxon>
        <taxon>Sordariomycetes</taxon>
        <taxon>Xylariomycetidae</taxon>
        <taxon>Amphisphaeriales</taxon>
        <taxon>Sporocadaceae</taxon>
        <taxon>Seiridium</taxon>
    </lineage>
</organism>
<keyword evidence="3" id="KW-1185">Reference proteome</keyword>
<evidence type="ECO:0000313" key="3">
    <source>
        <dbReference type="Proteomes" id="UP001465668"/>
    </source>
</evidence>
<reference evidence="2 3" key="1">
    <citation type="submission" date="2024-02" db="EMBL/GenBank/DDBJ databases">
        <title>First draft genome assembly of two strains of Seiridium cardinale.</title>
        <authorList>
            <person name="Emiliani G."/>
            <person name="Scali E."/>
        </authorList>
    </citation>
    <scope>NUCLEOTIDE SEQUENCE [LARGE SCALE GENOMIC DNA]</scope>
    <source>
        <strain evidence="2 3">BM-138-000479</strain>
    </source>
</reference>
<proteinExistence type="predicted"/>
<comment type="caution">
    <text evidence="2">The sequence shown here is derived from an EMBL/GenBank/DDBJ whole genome shotgun (WGS) entry which is preliminary data.</text>
</comment>
<evidence type="ECO:0000256" key="1">
    <source>
        <dbReference type="ARBA" id="ARBA00022801"/>
    </source>
</evidence>
<dbReference type="Proteomes" id="UP001465668">
    <property type="component" value="Unassembled WGS sequence"/>
</dbReference>
<keyword evidence="1" id="KW-0378">Hydrolase</keyword>
<dbReference type="InterPro" id="IPR000675">
    <property type="entry name" value="Cutinase/axe"/>
</dbReference>
<dbReference type="EMBL" id="JARVKM010000003">
    <property type="protein sequence ID" value="KAK9781643.1"/>
    <property type="molecule type" value="Genomic_DNA"/>
</dbReference>
<dbReference type="Gene3D" id="3.40.50.1820">
    <property type="entry name" value="alpha/beta hydrolase"/>
    <property type="match status" value="1"/>
</dbReference>
<dbReference type="InterPro" id="IPR029058">
    <property type="entry name" value="AB_hydrolase_fold"/>
</dbReference>
<sequence length="76" mass="7994">MGTVVGPHISNGLKANFGSSNVATESVNNTALLETNFIPGEADLAGIALMAQRLRRAATECPDAKIWLVVTVKVRS</sequence>
<evidence type="ECO:0000313" key="2">
    <source>
        <dbReference type="EMBL" id="KAK9781643.1"/>
    </source>
</evidence>